<keyword evidence="2" id="KW-1185">Reference proteome</keyword>
<evidence type="ECO:0000313" key="1">
    <source>
        <dbReference type="EMBL" id="GLS26879.1"/>
    </source>
</evidence>
<evidence type="ECO:0000313" key="2">
    <source>
        <dbReference type="Proteomes" id="UP001156870"/>
    </source>
</evidence>
<proteinExistence type="predicted"/>
<comment type="caution">
    <text evidence="1">The sequence shown here is derived from an EMBL/GenBank/DDBJ whole genome shotgun (WGS) entry which is preliminary data.</text>
</comment>
<sequence length="57" mass="6392">MEGKFQAKQNGEVDLYSPVGTRVSQLFKISPASLQLIICYSANSFQDPSQFVAIYYL</sequence>
<reference evidence="1 2" key="1">
    <citation type="journal article" date="2014" name="Int. J. Syst. Evol. Microbiol.">
        <title>Complete genome sequence of Corynebacterium casei LMG S-19264T (=DSM 44701T), isolated from a smear-ripened cheese.</title>
        <authorList>
            <consortium name="US DOE Joint Genome Institute (JGI-PGF)"/>
            <person name="Walter F."/>
            <person name="Albersmeier A."/>
            <person name="Kalinowski J."/>
            <person name="Ruckert C."/>
        </authorList>
    </citation>
    <scope>NUCLEOTIDE SEQUENCE [LARGE SCALE GENOMIC DNA]</scope>
    <source>
        <strain evidence="1 2">NBRC 110095</strain>
    </source>
</reference>
<protein>
    <submittedName>
        <fullName evidence="1">Uncharacterized protein</fullName>
    </submittedName>
</protein>
<dbReference type="AlphaFoldDB" id="A0AA37T4Z0"/>
<accession>A0AA37T4Z0</accession>
<name>A0AA37T4Z0_9GAMM</name>
<organism evidence="1 2">
    <name type="scientific">Marinibactrum halimedae</name>
    <dbReference type="NCBI Taxonomy" id="1444977"/>
    <lineage>
        <taxon>Bacteria</taxon>
        <taxon>Pseudomonadati</taxon>
        <taxon>Pseudomonadota</taxon>
        <taxon>Gammaproteobacteria</taxon>
        <taxon>Cellvibrionales</taxon>
        <taxon>Cellvibrionaceae</taxon>
        <taxon>Marinibactrum</taxon>
    </lineage>
</organism>
<dbReference type="Proteomes" id="UP001156870">
    <property type="component" value="Unassembled WGS sequence"/>
</dbReference>
<gene>
    <name evidence="1" type="ORF">GCM10007877_25980</name>
</gene>
<dbReference type="EMBL" id="BSPD01000062">
    <property type="protein sequence ID" value="GLS26879.1"/>
    <property type="molecule type" value="Genomic_DNA"/>
</dbReference>